<dbReference type="RefSeq" id="WP_193911662.1">
    <property type="nucleotide sequence ID" value="NZ_JADEXG010000081.1"/>
</dbReference>
<protein>
    <submittedName>
        <fullName evidence="2">Uncharacterized protein</fullName>
    </submittedName>
</protein>
<dbReference type="AlphaFoldDB" id="A0A8J7A9W5"/>
<keyword evidence="3" id="KW-1185">Reference proteome</keyword>
<evidence type="ECO:0000313" key="2">
    <source>
        <dbReference type="EMBL" id="MBE9080072.1"/>
    </source>
</evidence>
<name>A0A8J7A9W5_9CYAN</name>
<proteinExistence type="predicted"/>
<comment type="caution">
    <text evidence="2">The sequence shown here is derived from an EMBL/GenBank/DDBJ whole genome shotgun (WGS) entry which is preliminary data.</text>
</comment>
<reference evidence="2" key="1">
    <citation type="submission" date="2020-10" db="EMBL/GenBank/DDBJ databases">
        <authorList>
            <person name="Castelo-Branco R."/>
            <person name="Eusebio N."/>
            <person name="Adriana R."/>
            <person name="Vieira A."/>
            <person name="Brugerolle De Fraissinette N."/>
            <person name="Rezende De Castro R."/>
            <person name="Schneider M.P."/>
            <person name="Vasconcelos V."/>
            <person name="Leao P.N."/>
        </authorList>
    </citation>
    <scope>NUCLEOTIDE SEQUENCE</scope>
    <source>
        <strain evidence="2">LEGE 07310</strain>
    </source>
</reference>
<keyword evidence="1" id="KW-0812">Transmembrane</keyword>
<evidence type="ECO:0000256" key="1">
    <source>
        <dbReference type="SAM" id="Phobius"/>
    </source>
</evidence>
<gene>
    <name evidence="2" type="ORF">IQ241_22730</name>
</gene>
<organism evidence="2 3">
    <name type="scientific">Vasconcelosia minhoensis LEGE 07310</name>
    <dbReference type="NCBI Taxonomy" id="915328"/>
    <lineage>
        <taxon>Bacteria</taxon>
        <taxon>Bacillati</taxon>
        <taxon>Cyanobacteriota</taxon>
        <taxon>Cyanophyceae</taxon>
        <taxon>Nodosilineales</taxon>
        <taxon>Cymatolegaceae</taxon>
        <taxon>Vasconcelosia</taxon>
        <taxon>Vasconcelosia minhoensis</taxon>
    </lineage>
</organism>
<feature type="transmembrane region" description="Helical" evidence="1">
    <location>
        <begin position="23"/>
        <end position="42"/>
    </location>
</feature>
<sequence length="93" mass="10065">MPAKNSLESESNEPLLANPGQRFLIGAILSGVPVLAYLSLSVDMSYDSWAAVEHYKLGISVVIPLLCGVLSAWQGQRMIQFLSSLLESANLPF</sequence>
<dbReference type="Proteomes" id="UP000636505">
    <property type="component" value="Unassembled WGS sequence"/>
</dbReference>
<feature type="transmembrane region" description="Helical" evidence="1">
    <location>
        <begin position="54"/>
        <end position="73"/>
    </location>
</feature>
<keyword evidence="1" id="KW-1133">Transmembrane helix</keyword>
<accession>A0A8J7A9W5</accession>
<keyword evidence="1" id="KW-0472">Membrane</keyword>
<dbReference type="EMBL" id="JADEXG010000081">
    <property type="protein sequence ID" value="MBE9080072.1"/>
    <property type="molecule type" value="Genomic_DNA"/>
</dbReference>
<evidence type="ECO:0000313" key="3">
    <source>
        <dbReference type="Proteomes" id="UP000636505"/>
    </source>
</evidence>